<dbReference type="InterPro" id="IPR002051">
    <property type="entry name" value="Haem_Oase"/>
</dbReference>
<keyword evidence="3" id="KW-0349">Heme</keyword>
<dbReference type="GO" id="GO:0004392">
    <property type="term" value="F:heme oxygenase (decyclizing) activity"/>
    <property type="evidence" value="ECO:0007669"/>
    <property type="project" value="UniProtKB-EC"/>
</dbReference>
<evidence type="ECO:0000313" key="10">
    <source>
        <dbReference type="Proteomes" id="UP000481153"/>
    </source>
</evidence>
<dbReference type="GO" id="GO:0042167">
    <property type="term" value="P:heme catabolic process"/>
    <property type="evidence" value="ECO:0007669"/>
    <property type="project" value="TreeGrafter"/>
</dbReference>
<keyword evidence="4" id="KW-0479">Metal-binding</keyword>
<evidence type="ECO:0000256" key="3">
    <source>
        <dbReference type="ARBA" id="ARBA00022617"/>
    </source>
</evidence>
<gene>
    <name evidence="9" type="ORF">Ae201684_001535</name>
</gene>
<dbReference type="InterPro" id="IPR016084">
    <property type="entry name" value="Haem_Oase-like_multi-hlx"/>
</dbReference>
<dbReference type="PANTHER" id="PTHR10720:SF0">
    <property type="entry name" value="HEME OXYGENASE"/>
    <property type="match status" value="1"/>
</dbReference>
<dbReference type="Pfam" id="PF01126">
    <property type="entry name" value="Heme_oxygenase"/>
    <property type="match status" value="1"/>
</dbReference>
<keyword evidence="10" id="KW-1185">Reference proteome</keyword>
<keyword evidence="6" id="KW-0408">Iron</keyword>
<dbReference type="GO" id="GO:0006788">
    <property type="term" value="P:heme oxidation"/>
    <property type="evidence" value="ECO:0007669"/>
    <property type="project" value="InterPro"/>
</dbReference>
<evidence type="ECO:0000256" key="1">
    <source>
        <dbReference type="ARBA" id="ARBA00006134"/>
    </source>
</evidence>
<dbReference type="GO" id="GO:0006979">
    <property type="term" value="P:response to oxidative stress"/>
    <property type="evidence" value="ECO:0007669"/>
    <property type="project" value="TreeGrafter"/>
</dbReference>
<dbReference type="PANTHER" id="PTHR10720">
    <property type="entry name" value="HEME OXYGENASE"/>
    <property type="match status" value="1"/>
</dbReference>
<protein>
    <recommendedName>
        <fullName evidence="2">heme oxygenase (biliverdin-producing)</fullName>
        <ecNumber evidence="2">1.14.14.18</ecNumber>
    </recommendedName>
</protein>
<dbReference type="PRINTS" id="PR00088">
    <property type="entry name" value="HAEMOXYGNASE"/>
</dbReference>
<dbReference type="EC" id="1.14.14.18" evidence="2"/>
<evidence type="ECO:0000256" key="4">
    <source>
        <dbReference type="ARBA" id="ARBA00022723"/>
    </source>
</evidence>
<keyword evidence="8" id="KW-0472">Membrane</keyword>
<evidence type="ECO:0000256" key="6">
    <source>
        <dbReference type="ARBA" id="ARBA00023004"/>
    </source>
</evidence>
<keyword evidence="8" id="KW-1133">Transmembrane helix</keyword>
<evidence type="ECO:0000256" key="5">
    <source>
        <dbReference type="ARBA" id="ARBA00023002"/>
    </source>
</evidence>
<evidence type="ECO:0000256" key="8">
    <source>
        <dbReference type="SAM" id="Phobius"/>
    </source>
</evidence>
<comment type="catalytic activity">
    <reaction evidence="7">
        <text>heme b + 3 reduced [NADPH--hemoprotein reductase] + 3 O2 = biliverdin IXalpha + CO + Fe(2+) + 3 oxidized [NADPH--hemoprotein reductase] + 3 H2O + H(+)</text>
        <dbReference type="Rhea" id="RHEA:21764"/>
        <dbReference type="Rhea" id="RHEA-COMP:11964"/>
        <dbReference type="Rhea" id="RHEA-COMP:11965"/>
        <dbReference type="ChEBI" id="CHEBI:15377"/>
        <dbReference type="ChEBI" id="CHEBI:15378"/>
        <dbReference type="ChEBI" id="CHEBI:15379"/>
        <dbReference type="ChEBI" id="CHEBI:17245"/>
        <dbReference type="ChEBI" id="CHEBI:29033"/>
        <dbReference type="ChEBI" id="CHEBI:57618"/>
        <dbReference type="ChEBI" id="CHEBI:57991"/>
        <dbReference type="ChEBI" id="CHEBI:58210"/>
        <dbReference type="ChEBI" id="CHEBI:60344"/>
        <dbReference type="EC" id="1.14.14.18"/>
    </reaction>
</comment>
<organism evidence="9 10">
    <name type="scientific">Aphanomyces euteiches</name>
    <dbReference type="NCBI Taxonomy" id="100861"/>
    <lineage>
        <taxon>Eukaryota</taxon>
        <taxon>Sar</taxon>
        <taxon>Stramenopiles</taxon>
        <taxon>Oomycota</taxon>
        <taxon>Saprolegniomycetes</taxon>
        <taxon>Saprolegniales</taxon>
        <taxon>Verrucalvaceae</taxon>
        <taxon>Aphanomyces</taxon>
    </lineage>
</organism>
<dbReference type="GO" id="GO:0020037">
    <property type="term" value="F:heme binding"/>
    <property type="evidence" value="ECO:0007669"/>
    <property type="project" value="TreeGrafter"/>
</dbReference>
<comment type="caution">
    <text evidence="9">The sequence shown here is derived from an EMBL/GenBank/DDBJ whole genome shotgun (WGS) entry which is preliminary data.</text>
</comment>
<keyword evidence="5" id="KW-0560">Oxidoreductase</keyword>
<dbReference type="Gene3D" id="1.20.910.10">
    <property type="entry name" value="Heme oxygenase-like"/>
    <property type="match status" value="1"/>
</dbReference>
<dbReference type="Proteomes" id="UP000481153">
    <property type="component" value="Unassembled WGS sequence"/>
</dbReference>
<dbReference type="VEuPathDB" id="FungiDB:AeMF1_008457"/>
<dbReference type="GO" id="GO:0046872">
    <property type="term" value="F:metal ion binding"/>
    <property type="evidence" value="ECO:0007669"/>
    <property type="project" value="UniProtKB-KW"/>
</dbReference>
<comment type="similarity">
    <text evidence="1">Belongs to the heme oxygenase family.</text>
</comment>
<dbReference type="InterPro" id="IPR018207">
    <property type="entry name" value="Haem_oxygenase_CS"/>
</dbReference>
<dbReference type="CDD" id="cd19165">
    <property type="entry name" value="HemeO"/>
    <property type="match status" value="1"/>
</dbReference>
<dbReference type="PROSITE" id="PS00593">
    <property type="entry name" value="HEME_OXYGENASE"/>
    <property type="match status" value="1"/>
</dbReference>
<proteinExistence type="inferred from homology"/>
<accession>A0A6G0XTY9</accession>
<dbReference type="AlphaFoldDB" id="A0A6G0XTY9"/>
<feature type="transmembrane region" description="Helical" evidence="8">
    <location>
        <begin position="196"/>
        <end position="213"/>
    </location>
</feature>
<sequence>MPQPSAATKAYVARLRFIGTTQPALLVAHAYTRYLGDLSGGQILKRTAIRAMHLLNGLGTAFYDFKRIKSHKEFKEMYRQKLDELPVTPELSNQLVQEANVAFLLNMAVFEELDVLSGFSTPEAQREGATMRRQLRRKESPSRVSSACPFANLFGQPGVKEMATKYHDLTPEELNQLEIELKAEQEESRRQTHQRLTMSLTALGIAIGFCFALRRLCLA</sequence>
<name>A0A6G0XTY9_9STRA</name>
<keyword evidence="8" id="KW-0812">Transmembrane</keyword>
<dbReference type="InterPro" id="IPR016053">
    <property type="entry name" value="Haem_Oase-like"/>
</dbReference>
<dbReference type="EMBL" id="VJMJ01000012">
    <property type="protein sequence ID" value="KAF0743892.1"/>
    <property type="molecule type" value="Genomic_DNA"/>
</dbReference>
<dbReference type="SUPFAM" id="SSF48613">
    <property type="entry name" value="Heme oxygenase-like"/>
    <property type="match status" value="1"/>
</dbReference>
<reference evidence="9 10" key="1">
    <citation type="submission" date="2019-07" db="EMBL/GenBank/DDBJ databases">
        <title>Genomics analysis of Aphanomyces spp. identifies a new class of oomycete effector associated with host adaptation.</title>
        <authorList>
            <person name="Gaulin E."/>
        </authorList>
    </citation>
    <scope>NUCLEOTIDE SEQUENCE [LARGE SCALE GENOMIC DNA]</scope>
    <source>
        <strain evidence="9 10">ATCC 201684</strain>
    </source>
</reference>
<evidence type="ECO:0000313" key="9">
    <source>
        <dbReference type="EMBL" id="KAF0743892.1"/>
    </source>
</evidence>
<evidence type="ECO:0000256" key="2">
    <source>
        <dbReference type="ARBA" id="ARBA00012360"/>
    </source>
</evidence>
<evidence type="ECO:0000256" key="7">
    <source>
        <dbReference type="ARBA" id="ARBA00048328"/>
    </source>
</evidence>